<dbReference type="Pfam" id="PF19378">
    <property type="entry name" value="DUF5953"/>
    <property type="match status" value="1"/>
</dbReference>
<dbReference type="Proteomes" id="UP000315369">
    <property type="component" value="Unassembled WGS sequence"/>
</dbReference>
<organism evidence="1 2">
    <name type="scientific">Myxococcus llanfairpwllgwyngyllgogerychwyrndrobwllllantysiliogogogochensis</name>
    <dbReference type="NCBI Taxonomy" id="2590453"/>
    <lineage>
        <taxon>Bacteria</taxon>
        <taxon>Pseudomonadati</taxon>
        <taxon>Myxococcota</taxon>
        <taxon>Myxococcia</taxon>
        <taxon>Myxococcales</taxon>
        <taxon>Cystobacterineae</taxon>
        <taxon>Myxococcaceae</taxon>
        <taxon>Myxococcus</taxon>
    </lineage>
</organism>
<protein>
    <submittedName>
        <fullName evidence="1">Uncharacterized protein</fullName>
    </submittedName>
</protein>
<gene>
    <name evidence="1" type="ORF">FJV41_05680</name>
</gene>
<evidence type="ECO:0000313" key="1">
    <source>
        <dbReference type="EMBL" id="TQF16908.1"/>
    </source>
</evidence>
<dbReference type="AlphaFoldDB" id="A0A540X6P8"/>
<dbReference type="EMBL" id="VIFM01000015">
    <property type="protein sequence ID" value="TQF16908.1"/>
    <property type="molecule type" value="Genomic_DNA"/>
</dbReference>
<reference evidence="1 2" key="1">
    <citation type="submission" date="2019-06" db="EMBL/GenBank/DDBJ databases">
        <authorList>
            <person name="Livingstone P."/>
            <person name="Whitworth D."/>
        </authorList>
    </citation>
    <scope>NUCLEOTIDE SEQUENCE [LARGE SCALE GENOMIC DNA]</scope>
    <source>
        <strain evidence="1 2">AM401</strain>
    </source>
</reference>
<dbReference type="InterPro" id="IPR045997">
    <property type="entry name" value="DUF5953"/>
</dbReference>
<dbReference type="OrthoDB" id="5497996at2"/>
<evidence type="ECO:0000313" key="2">
    <source>
        <dbReference type="Proteomes" id="UP000315369"/>
    </source>
</evidence>
<name>A0A540X6P8_9BACT</name>
<keyword evidence="2" id="KW-1185">Reference proteome</keyword>
<accession>A0A540X6P8</accession>
<sequence length="251" mass="27198">MALQKSLNLNVYAPALVDDDKRPLAIIHGMERAVPGLRLAWTLSEKGGFVALPRRDEWIAAERTDGGFPFLCNDDESRPVTLTGWENPSGLAVGSPPRLDVHANLPLDAGGIAAAPDVLEAIGEKARAVWGHVSPSGYNEVVSQQFRGPEEEPSATSHGLPGLLRPRYNRAAEIPHYLGWLNYWSSATAEALGFPDSARDADLLSRARRTESGGWVVRLTDAPLDLGNPVHLEALLRAYDRFPEIGGRSAP</sequence>
<proteinExistence type="predicted"/>
<comment type="caution">
    <text evidence="1">The sequence shown here is derived from an EMBL/GenBank/DDBJ whole genome shotgun (WGS) entry which is preliminary data.</text>
</comment>
<dbReference type="RefSeq" id="WP_141641382.1">
    <property type="nucleotide sequence ID" value="NZ_VIFM01000015.1"/>
</dbReference>